<dbReference type="AlphaFoldDB" id="A0A378XYM2"/>
<accession>A0A378XYM2</accession>
<evidence type="ECO:0000313" key="1">
    <source>
        <dbReference type="EMBL" id="SUA69573.1"/>
    </source>
</evidence>
<proteinExistence type="predicted"/>
<name>A0A378XYM2_PAEPO</name>
<dbReference type="Proteomes" id="UP000254400">
    <property type="component" value="Unassembled WGS sequence"/>
</dbReference>
<evidence type="ECO:0000313" key="2">
    <source>
        <dbReference type="Proteomes" id="UP000254400"/>
    </source>
</evidence>
<reference evidence="1 2" key="1">
    <citation type="submission" date="2018-06" db="EMBL/GenBank/DDBJ databases">
        <authorList>
            <consortium name="Pathogen Informatics"/>
            <person name="Doyle S."/>
        </authorList>
    </citation>
    <scope>NUCLEOTIDE SEQUENCE [LARGE SCALE GENOMIC DNA]</scope>
    <source>
        <strain evidence="1 2">NCTC10343</strain>
    </source>
</reference>
<organism evidence="1 2">
    <name type="scientific">Paenibacillus polymyxa</name>
    <name type="common">Bacillus polymyxa</name>
    <dbReference type="NCBI Taxonomy" id="1406"/>
    <lineage>
        <taxon>Bacteria</taxon>
        <taxon>Bacillati</taxon>
        <taxon>Bacillota</taxon>
        <taxon>Bacilli</taxon>
        <taxon>Bacillales</taxon>
        <taxon>Paenibacillaceae</taxon>
        <taxon>Paenibacillus</taxon>
    </lineage>
</organism>
<dbReference type="EMBL" id="UGSC01000001">
    <property type="protein sequence ID" value="SUA69573.1"/>
    <property type="molecule type" value="Genomic_DNA"/>
</dbReference>
<protein>
    <submittedName>
        <fullName evidence="1">Uncharacterized protein</fullName>
    </submittedName>
</protein>
<gene>
    <name evidence="1" type="ORF">NCTC10343_02434</name>
</gene>
<sequence>MITKPQAKYSEKNSTKKDTTQALLARMASVIACETLLTQFYVKQIASSY</sequence>